<dbReference type="CTD" id="51021"/>
<dbReference type="HAMAP" id="MF_00385">
    <property type="entry name" value="Ribosomal_bS16"/>
    <property type="match status" value="1"/>
</dbReference>
<comment type="similarity">
    <text evidence="2">Belongs to the bacterial ribosomal protein bS16 family.</text>
</comment>
<name>A0A6I9WL85_9HYME</name>
<dbReference type="Gene3D" id="3.30.1320.10">
    <property type="match status" value="1"/>
</dbReference>
<dbReference type="KEGG" id="pbar:105431483"/>
<dbReference type="OrthoDB" id="407221at2759"/>
<dbReference type="FunFam" id="3.30.1320.10:FF:000004">
    <property type="entry name" value="28S ribosomal protein S16, mitochondrial"/>
    <property type="match status" value="1"/>
</dbReference>
<accession>A0A6I9WL85</accession>
<evidence type="ECO:0000256" key="7">
    <source>
        <dbReference type="ARBA" id="ARBA00035438"/>
    </source>
</evidence>
<dbReference type="NCBIfam" id="TIGR00002">
    <property type="entry name" value="S16"/>
    <property type="match status" value="1"/>
</dbReference>
<dbReference type="GO" id="GO:0005743">
    <property type="term" value="C:mitochondrial inner membrane"/>
    <property type="evidence" value="ECO:0007669"/>
    <property type="project" value="UniProtKB-ARBA"/>
</dbReference>
<dbReference type="InterPro" id="IPR000307">
    <property type="entry name" value="Ribosomal_bS16"/>
</dbReference>
<dbReference type="AlphaFoldDB" id="A0A6I9WL85"/>
<dbReference type="GO" id="GO:0005763">
    <property type="term" value="C:mitochondrial small ribosomal subunit"/>
    <property type="evidence" value="ECO:0007669"/>
    <property type="project" value="TreeGrafter"/>
</dbReference>
<keyword evidence="4" id="KW-0496">Mitochondrion</keyword>
<dbReference type="GO" id="GO:0032543">
    <property type="term" value="P:mitochondrial translation"/>
    <property type="evidence" value="ECO:0007669"/>
    <property type="project" value="TreeGrafter"/>
</dbReference>
<comment type="subcellular location">
    <subcellularLocation>
        <location evidence="1">Mitochondrion</location>
    </subcellularLocation>
</comment>
<evidence type="ECO:0000313" key="8">
    <source>
        <dbReference type="Proteomes" id="UP000504615"/>
    </source>
</evidence>
<evidence type="ECO:0000256" key="5">
    <source>
        <dbReference type="ARBA" id="ARBA00023274"/>
    </source>
</evidence>
<dbReference type="RefSeq" id="XP_011644001.1">
    <property type="nucleotide sequence ID" value="XM_011645699.1"/>
</dbReference>
<keyword evidence="3 9" id="KW-0689">Ribosomal protein</keyword>
<keyword evidence="5" id="KW-0687">Ribonucleoprotein</keyword>
<organism evidence="8 9">
    <name type="scientific">Pogonomyrmex barbatus</name>
    <name type="common">red harvester ant</name>
    <dbReference type="NCBI Taxonomy" id="144034"/>
    <lineage>
        <taxon>Eukaryota</taxon>
        <taxon>Metazoa</taxon>
        <taxon>Ecdysozoa</taxon>
        <taxon>Arthropoda</taxon>
        <taxon>Hexapoda</taxon>
        <taxon>Insecta</taxon>
        <taxon>Pterygota</taxon>
        <taxon>Neoptera</taxon>
        <taxon>Endopterygota</taxon>
        <taxon>Hymenoptera</taxon>
        <taxon>Apocrita</taxon>
        <taxon>Aculeata</taxon>
        <taxon>Formicoidea</taxon>
        <taxon>Formicidae</taxon>
        <taxon>Myrmicinae</taxon>
        <taxon>Pogonomyrmex</taxon>
    </lineage>
</organism>
<evidence type="ECO:0000256" key="3">
    <source>
        <dbReference type="ARBA" id="ARBA00022980"/>
    </source>
</evidence>
<keyword evidence="8" id="KW-1185">Reference proteome</keyword>
<proteinExistence type="inferred from homology"/>
<dbReference type="PANTHER" id="PTHR12919">
    <property type="entry name" value="30S RIBOSOMAL PROTEIN S16"/>
    <property type="match status" value="1"/>
</dbReference>
<protein>
    <recommendedName>
        <fullName evidence="6">Small ribosomal subunit protein bS16m</fullName>
    </recommendedName>
    <alternativeName>
        <fullName evidence="7">28S ribosomal protein S16, mitochondrial</fullName>
    </alternativeName>
</protein>
<evidence type="ECO:0000256" key="6">
    <source>
        <dbReference type="ARBA" id="ARBA00035263"/>
    </source>
</evidence>
<sequence length="137" mass="15607">MPRLPRLSLHPSSGTGIITPFSKAIRFVRYGCTNRPFYHIVVIDVKKQQKRPPIEQVGVYDPIPNVHNEKLISFNFERLQYWIAKGAQISVPVADILGLAGFLPVHPRAYMRAWRNRRIIKATAAEESICQAQTSKI</sequence>
<evidence type="ECO:0000313" key="9">
    <source>
        <dbReference type="RefSeq" id="XP_011644001.1"/>
    </source>
</evidence>
<evidence type="ECO:0000256" key="1">
    <source>
        <dbReference type="ARBA" id="ARBA00004173"/>
    </source>
</evidence>
<dbReference type="PANTHER" id="PTHR12919:SF20">
    <property type="entry name" value="SMALL RIBOSOMAL SUBUNIT PROTEIN BS16M"/>
    <property type="match status" value="1"/>
</dbReference>
<evidence type="ECO:0000256" key="2">
    <source>
        <dbReference type="ARBA" id="ARBA00006668"/>
    </source>
</evidence>
<gene>
    <name evidence="9" type="primary">LOC105431483</name>
</gene>
<dbReference type="Proteomes" id="UP000504615">
    <property type="component" value="Unplaced"/>
</dbReference>
<dbReference type="SUPFAM" id="SSF54565">
    <property type="entry name" value="Ribosomal protein S16"/>
    <property type="match status" value="1"/>
</dbReference>
<dbReference type="GeneID" id="105431483"/>
<dbReference type="InterPro" id="IPR023803">
    <property type="entry name" value="Ribosomal_bS16_dom_sf"/>
</dbReference>
<dbReference type="GO" id="GO:0003735">
    <property type="term" value="F:structural constituent of ribosome"/>
    <property type="evidence" value="ECO:0007669"/>
    <property type="project" value="InterPro"/>
</dbReference>
<reference evidence="9" key="1">
    <citation type="submission" date="2025-08" db="UniProtKB">
        <authorList>
            <consortium name="RefSeq"/>
        </authorList>
    </citation>
    <scope>IDENTIFICATION</scope>
</reference>
<dbReference type="Pfam" id="PF00886">
    <property type="entry name" value="Ribosomal_S16"/>
    <property type="match status" value="1"/>
</dbReference>
<evidence type="ECO:0000256" key="4">
    <source>
        <dbReference type="ARBA" id="ARBA00023128"/>
    </source>
</evidence>